<evidence type="ECO:0000313" key="1">
    <source>
        <dbReference type="EMBL" id="MBB6125038.1"/>
    </source>
</evidence>
<organism evidence="1 2">
    <name type="scientific">Sphingobium subterraneum</name>
    <dbReference type="NCBI Taxonomy" id="627688"/>
    <lineage>
        <taxon>Bacteria</taxon>
        <taxon>Pseudomonadati</taxon>
        <taxon>Pseudomonadota</taxon>
        <taxon>Alphaproteobacteria</taxon>
        <taxon>Sphingomonadales</taxon>
        <taxon>Sphingomonadaceae</taxon>
        <taxon>Sphingobium</taxon>
    </lineage>
</organism>
<sequence length="140" mass="14851">MLVAATLTWGQAEAREMATLTVSAPPGAAAALQPVVNAFRREGGGPVSIVIENEASGSSDVVLATEDVMRGLEQRQWIDPLFVTSFIYGSGKQQHFCGVAAADHSLHKLEAGLFLRFLEAQAPGRIDRFLGGPLGDRSVC</sequence>
<gene>
    <name evidence="1" type="ORF">FHS92_002795</name>
</gene>
<dbReference type="AlphaFoldDB" id="A0A841J918"/>
<comment type="caution">
    <text evidence="1">The sequence shown here is derived from an EMBL/GenBank/DDBJ whole genome shotgun (WGS) entry which is preliminary data.</text>
</comment>
<dbReference type="Proteomes" id="UP000552700">
    <property type="component" value="Unassembled WGS sequence"/>
</dbReference>
<protein>
    <submittedName>
        <fullName evidence="1">Uncharacterized protein</fullName>
    </submittedName>
</protein>
<keyword evidence="2" id="KW-1185">Reference proteome</keyword>
<reference evidence="1 2" key="1">
    <citation type="submission" date="2020-08" db="EMBL/GenBank/DDBJ databases">
        <title>Genomic Encyclopedia of Type Strains, Phase IV (KMG-IV): sequencing the most valuable type-strain genomes for metagenomic binning, comparative biology and taxonomic classification.</title>
        <authorList>
            <person name="Goeker M."/>
        </authorList>
    </citation>
    <scope>NUCLEOTIDE SEQUENCE [LARGE SCALE GENOMIC DNA]</scope>
    <source>
        <strain evidence="1 2">DSM 102255</strain>
    </source>
</reference>
<proteinExistence type="predicted"/>
<accession>A0A841J918</accession>
<name>A0A841J918_9SPHN</name>
<dbReference type="EMBL" id="JACIJP010000005">
    <property type="protein sequence ID" value="MBB6125038.1"/>
    <property type="molecule type" value="Genomic_DNA"/>
</dbReference>
<evidence type="ECO:0000313" key="2">
    <source>
        <dbReference type="Proteomes" id="UP000552700"/>
    </source>
</evidence>
<dbReference type="RefSeq" id="WP_184081350.1">
    <property type="nucleotide sequence ID" value="NZ_JACIJP010000005.1"/>
</dbReference>